<evidence type="ECO:0000256" key="1">
    <source>
        <dbReference type="SAM" id="Phobius"/>
    </source>
</evidence>
<keyword evidence="3" id="KW-1185">Reference proteome</keyword>
<protein>
    <submittedName>
        <fullName evidence="2">Uncharacterized protein</fullName>
    </submittedName>
</protein>
<organism evidence="2 3">
    <name type="scientific">Psychroflexus salis</name>
    <dbReference type="NCBI Taxonomy" id="1526574"/>
    <lineage>
        <taxon>Bacteria</taxon>
        <taxon>Pseudomonadati</taxon>
        <taxon>Bacteroidota</taxon>
        <taxon>Flavobacteriia</taxon>
        <taxon>Flavobacteriales</taxon>
        <taxon>Flavobacteriaceae</taxon>
        <taxon>Psychroflexus</taxon>
    </lineage>
</organism>
<accession>A0A917E680</accession>
<sequence length="176" mass="20627">MELNKKKSKQPSGFKTPKHYFENFEARLINTLDLHTNHKIKELPATGFKIPEAYFDDVENKILKQTEVKNQTKIRTLWYYKVARIAAILLIIITSYSILKVNNTNQNTKSNNFSSLNESDIEIYIENNILPYSEMRNLYITESELDIAESNLQGINQDVILRYLDHELEDIELLDE</sequence>
<gene>
    <name evidence="2" type="ORF">GCM10010831_05670</name>
</gene>
<reference evidence="2 3" key="1">
    <citation type="journal article" date="2014" name="Int. J. Syst. Evol. Microbiol.">
        <title>Complete genome sequence of Corynebacterium casei LMG S-19264T (=DSM 44701T), isolated from a smear-ripened cheese.</title>
        <authorList>
            <consortium name="US DOE Joint Genome Institute (JGI-PGF)"/>
            <person name="Walter F."/>
            <person name="Albersmeier A."/>
            <person name="Kalinowski J."/>
            <person name="Ruckert C."/>
        </authorList>
    </citation>
    <scope>NUCLEOTIDE SEQUENCE [LARGE SCALE GENOMIC DNA]</scope>
    <source>
        <strain evidence="2 3">CGMCC 1.12925</strain>
    </source>
</reference>
<evidence type="ECO:0000313" key="3">
    <source>
        <dbReference type="Proteomes" id="UP000599688"/>
    </source>
</evidence>
<evidence type="ECO:0000313" key="2">
    <source>
        <dbReference type="EMBL" id="GGE07037.1"/>
    </source>
</evidence>
<name>A0A917E680_9FLAO</name>
<keyword evidence="1" id="KW-0812">Transmembrane</keyword>
<dbReference type="AlphaFoldDB" id="A0A917E680"/>
<dbReference type="EMBL" id="BMGL01000003">
    <property type="protein sequence ID" value="GGE07037.1"/>
    <property type="molecule type" value="Genomic_DNA"/>
</dbReference>
<dbReference type="RefSeq" id="WP_229737161.1">
    <property type="nucleotide sequence ID" value="NZ_BMGL01000003.1"/>
</dbReference>
<dbReference type="Proteomes" id="UP000599688">
    <property type="component" value="Unassembled WGS sequence"/>
</dbReference>
<comment type="caution">
    <text evidence="2">The sequence shown here is derived from an EMBL/GenBank/DDBJ whole genome shotgun (WGS) entry which is preliminary data.</text>
</comment>
<keyword evidence="1" id="KW-1133">Transmembrane helix</keyword>
<proteinExistence type="predicted"/>
<feature type="transmembrane region" description="Helical" evidence="1">
    <location>
        <begin position="78"/>
        <end position="99"/>
    </location>
</feature>
<keyword evidence="1" id="KW-0472">Membrane</keyword>